<dbReference type="InterPro" id="IPR025064">
    <property type="entry name" value="DUF4005"/>
</dbReference>
<evidence type="ECO:0000256" key="4">
    <source>
        <dbReference type="SAM" id="MobiDB-lite"/>
    </source>
</evidence>
<proteinExistence type="inferred from homology"/>
<dbReference type="PANTHER" id="PTHR32295:SF113">
    <property type="entry name" value="PROTEIN IQ-DOMAIN 14"/>
    <property type="match status" value="1"/>
</dbReference>
<dbReference type="Gene3D" id="1.20.5.190">
    <property type="match status" value="1"/>
</dbReference>
<gene>
    <name evidence="6" type="ORF">HHK36_019967</name>
</gene>
<feature type="region of interest" description="Disordered" evidence="4">
    <location>
        <begin position="71"/>
        <end position="124"/>
    </location>
</feature>
<evidence type="ECO:0000259" key="5">
    <source>
        <dbReference type="Pfam" id="PF13178"/>
    </source>
</evidence>
<dbReference type="Pfam" id="PF00612">
    <property type="entry name" value="IQ"/>
    <property type="match status" value="1"/>
</dbReference>
<feature type="domain" description="DUF4005" evidence="5">
    <location>
        <begin position="386"/>
        <end position="483"/>
    </location>
</feature>
<evidence type="ECO:0000313" key="6">
    <source>
        <dbReference type="EMBL" id="KAF8393769.1"/>
    </source>
</evidence>
<dbReference type="EMBL" id="JABCRI010000014">
    <property type="protein sequence ID" value="KAF8393769.1"/>
    <property type="molecule type" value="Genomic_DNA"/>
</dbReference>
<comment type="similarity">
    <text evidence="2">Belongs to the IQD family.</text>
</comment>
<feature type="compositionally biased region" description="Polar residues" evidence="4">
    <location>
        <begin position="363"/>
        <end position="376"/>
    </location>
</feature>
<feature type="compositionally biased region" description="Basic and acidic residues" evidence="4">
    <location>
        <begin position="71"/>
        <end position="86"/>
    </location>
</feature>
<sequence>MGRKGSWLSAIKRVFLPDSKEKPINQESERKSGKERKKWGLGKLKHGDTNSFIPLYREPSSIEKILGDAERDQQHKIRPGSSDHRKTPPSMHPSVVNHHKEVNHKPTTTPKNHHKEVNNNPTPTAKNHYVAAAIKIQAAFKGYMARRSFRALKGLVRLQGVMRGQSVKRQTMEAMRQMQLLVKVQNQIHSRRIQILENQALQRHNLYKGDKELESSFGITQPSETGQQEEWDDSLLTKEEIEGRLQKKVEAVMKRERAVAYAYSHQLWKATPKSAQTALMEIRSGGFPWWWNWLERQLAAHPSESQAKATGVKNDLTPPKLILEPAVRQPQSSNHTKPSFRYETLDTVTPKSFKPSVAMRTKQVPTLSNRASSTTPVKHAKLRTSGAESSLDTPFRDDDSLTSCPPFSVPNYMVPTVSAKAKVRAYSNLRERFPATSNHEQKRRLSFPLTQSIGSIRWNKGSLFSNKDYDSQKVLGKHRSTQSIGNMSVDSTVSLPAGVGRKAFK</sequence>
<evidence type="ECO:0000313" key="7">
    <source>
        <dbReference type="Proteomes" id="UP000655225"/>
    </source>
</evidence>
<feature type="compositionally biased region" description="Basic and acidic residues" evidence="4">
    <location>
        <begin position="18"/>
        <end position="32"/>
    </location>
</feature>
<evidence type="ECO:0000256" key="3">
    <source>
        <dbReference type="ARBA" id="ARBA00024378"/>
    </source>
</evidence>
<organism evidence="6 7">
    <name type="scientific">Tetracentron sinense</name>
    <name type="common">Spur-leaf</name>
    <dbReference type="NCBI Taxonomy" id="13715"/>
    <lineage>
        <taxon>Eukaryota</taxon>
        <taxon>Viridiplantae</taxon>
        <taxon>Streptophyta</taxon>
        <taxon>Embryophyta</taxon>
        <taxon>Tracheophyta</taxon>
        <taxon>Spermatophyta</taxon>
        <taxon>Magnoliopsida</taxon>
        <taxon>Trochodendrales</taxon>
        <taxon>Trochodendraceae</taxon>
        <taxon>Tetracentron</taxon>
    </lineage>
</organism>
<dbReference type="PANTHER" id="PTHR32295">
    <property type="entry name" value="IQ-DOMAIN 5-RELATED"/>
    <property type="match status" value="1"/>
</dbReference>
<dbReference type="PROSITE" id="PS50096">
    <property type="entry name" value="IQ"/>
    <property type="match status" value="1"/>
</dbReference>
<dbReference type="InterPro" id="IPR000048">
    <property type="entry name" value="IQ_motif_EF-hand-BS"/>
</dbReference>
<dbReference type="OrthoDB" id="753382at2759"/>
<dbReference type="Pfam" id="PF13178">
    <property type="entry name" value="DUF4005"/>
    <property type="match status" value="1"/>
</dbReference>
<dbReference type="OMA" id="AQFKNDK"/>
<keyword evidence="1" id="KW-0112">Calmodulin-binding</keyword>
<dbReference type="Proteomes" id="UP000655225">
    <property type="component" value="Unassembled WGS sequence"/>
</dbReference>
<feature type="region of interest" description="Disordered" evidence="4">
    <location>
        <begin position="357"/>
        <end position="398"/>
    </location>
</feature>
<feature type="region of interest" description="Disordered" evidence="4">
    <location>
        <begin position="18"/>
        <end position="46"/>
    </location>
</feature>
<name>A0A835DB72_TETSI</name>
<protein>
    <recommendedName>
        <fullName evidence="5">DUF4005 domain-containing protein</fullName>
    </recommendedName>
</protein>
<comment type="subunit">
    <text evidence="3">Binds to multiple calmodulin (CaM) in the presence of Ca(2+) and CaM-like proteins.</text>
</comment>
<dbReference type="AlphaFoldDB" id="A0A835DB72"/>
<dbReference type="CDD" id="cd23767">
    <property type="entry name" value="IQCD"/>
    <property type="match status" value="1"/>
</dbReference>
<dbReference type="GO" id="GO:0005516">
    <property type="term" value="F:calmodulin binding"/>
    <property type="evidence" value="ECO:0007669"/>
    <property type="project" value="UniProtKB-KW"/>
</dbReference>
<evidence type="ECO:0000256" key="1">
    <source>
        <dbReference type="ARBA" id="ARBA00022860"/>
    </source>
</evidence>
<accession>A0A835DB72</accession>
<reference evidence="6 7" key="1">
    <citation type="submission" date="2020-04" db="EMBL/GenBank/DDBJ databases">
        <title>Plant Genome Project.</title>
        <authorList>
            <person name="Zhang R.-G."/>
        </authorList>
    </citation>
    <scope>NUCLEOTIDE SEQUENCE [LARGE SCALE GENOMIC DNA]</scope>
    <source>
        <strain evidence="6">YNK0</strain>
        <tissue evidence="6">Leaf</tissue>
    </source>
</reference>
<feature type="compositionally biased region" description="Basic residues" evidence="4">
    <location>
        <begin position="33"/>
        <end position="44"/>
    </location>
</feature>
<comment type="caution">
    <text evidence="6">The sequence shown here is derived from an EMBL/GenBank/DDBJ whole genome shotgun (WGS) entry which is preliminary data.</text>
</comment>
<keyword evidence="7" id="KW-1185">Reference proteome</keyword>
<evidence type="ECO:0000256" key="2">
    <source>
        <dbReference type="ARBA" id="ARBA00024341"/>
    </source>
</evidence>